<dbReference type="EMBL" id="JAJPPU010000002">
    <property type="protein sequence ID" value="MCD8473868.1"/>
    <property type="molecule type" value="Genomic_DNA"/>
</dbReference>
<evidence type="ECO:0000313" key="1">
    <source>
        <dbReference type="EMBL" id="MCD8473868.1"/>
    </source>
</evidence>
<comment type="caution">
    <text evidence="1">The sequence shown here is derived from an EMBL/GenBank/DDBJ whole genome shotgun (WGS) entry which is preliminary data.</text>
</comment>
<dbReference type="Pfam" id="PF12472">
    <property type="entry name" value="DUF3693"/>
    <property type="match status" value="1"/>
</dbReference>
<protein>
    <submittedName>
        <fullName evidence="1">DUF3693 domain-containing protein</fullName>
    </submittedName>
</protein>
<evidence type="ECO:0000313" key="2">
    <source>
        <dbReference type="Proteomes" id="UP001430701"/>
    </source>
</evidence>
<dbReference type="InterPro" id="IPR021096">
    <property type="entry name" value="Vibrio_phage_VSK_Orf152"/>
</dbReference>
<gene>
    <name evidence="1" type="ORF">LPH55_10495</name>
</gene>
<proteinExistence type="predicted"/>
<dbReference type="GeneID" id="68900768"/>
<dbReference type="RefSeq" id="WP_069636219.1">
    <property type="nucleotide sequence ID" value="NZ_CP053627.1"/>
</dbReference>
<keyword evidence="2" id="KW-1185">Reference proteome</keyword>
<dbReference type="Proteomes" id="UP001430701">
    <property type="component" value="Unassembled WGS sequence"/>
</dbReference>
<name>A0ABS8TYA9_9GAMM</name>
<reference evidence="1" key="1">
    <citation type="submission" date="2021-11" db="EMBL/GenBank/DDBJ databases">
        <title>Genome sequence of Xylella taiwanensis PLS432.</title>
        <authorList>
            <person name="Weng L.-W."/>
            <person name="Su C.-C."/>
            <person name="Tsai C.-W."/>
            <person name="Kuo C.-H."/>
        </authorList>
    </citation>
    <scope>NUCLEOTIDE SEQUENCE</scope>
    <source>
        <strain evidence="1">PLS432</strain>
    </source>
</reference>
<accession>A0ABS8TYA9</accession>
<sequence length="146" mass="16276">MYVKKLIELAVQRLDRSNVHALAERLEIAHGVLYEWRNGTKPIPDERIRQLAKIAGEDAGHWLLLIRSEQDKGDLGREWAKLYKRLTTTVATLVVGVGVSLPHTSQASMTNHGGVEALKKAGGPCWNRTSDQRIKSQFNLPGKISV</sequence>
<organism evidence="1 2">
    <name type="scientific">Xylella taiwanensis</name>
    <dbReference type="NCBI Taxonomy" id="1444770"/>
    <lineage>
        <taxon>Bacteria</taxon>
        <taxon>Pseudomonadati</taxon>
        <taxon>Pseudomonadota</taxon>
        <taxon>Gammaproteobacteria</taxon>
        <taxon>Lysobacterales</taxon>
        <taxon>Lysobacteraceae</taxon>
        <taxon>Xylella</taxon>
    </lineage>
</organism>